<keyword evidence="3" id="KW-1185">Reference proteome</keyword>
<sequence>MLLASTSYDDTIRIWKEDDDDWTCVADIAGHTGTVWGCDFETPSSAESEARLVSCSDDLTCIVWARVGSTGGFDRNAIPSTFRSDQLSEEWVKEATLPAAHSRTIYSIAWSPTSRRIASVGADGKLVIYSQKPNSTEWSIDQIIETSHGIYETNYVVWAAPRSDGKELILTGGDDGNVHIWQESSLDA</sequence>
<dbReference type="GeneID" id="30032859"/>
<dbReference type="RefSeq" id="XP_018735300.1">
    <property type="nucleotide sequence ID" value="XM_018877948.1"/>
</dbReference>
<dbReference type="OrthoDB" id="284782at2759"/>
<reference evidence="2 3" key="1">
    <citation type="submission" date="2016-02" db="EMBL/GenBank/DDBJ databases">
        <title>Complete genome sequence and transcriptome regulation of the pentose utilising yeast Sugiyamaella lignohabitans.</title>
        <authorList>
            <person name="Bellasio M."/>
            <person name="Peymann A."/>
            <person name="Valli M."/>
            <person name="Sipitzky M."/>
            <person name="Graf A."/>
            <person name="Sauer M."/>
            <person name="Marx H."/>
            <person name="Mattanovich D."/>
        </authorList>
    </citation>
    <scope>NUCLEOTIDE SEQUENCE [LARGE SCALE GENOMIC DNA]</scope>
    <source>
        <strain evidence="2 3">CBS 10342</strain>
    </source>
</reference>
<dbReference type="InterPro" id="IPR015943">
    <property type="entry name" value="WD40/YVTN_repeat-like_dom_sf"/>
</dbReference>
<dbReference type="PANTHER" id="PTHR19920">
    <property type="entry name" value="WD40 PROTEIN CIAO1"/>
    <property type="match status" value="1"/>
</dbReference>
<dbReference type="KEGG" id="slb:AWJ20_1095"/>
<dbReference type="Pfam" id="PF00400">
    <property type="entry name" value="WD40"/>
    <property type="match status" value="3"/>
</dbReference>
<dbReference type="Gene3D" id="2.130.10.10">
    <property type="entry name" value="YVTN repeat-like/Quinoprotein amine dehydrogenase"/>
    <property type="match status" value="1"/>
</dbReference>
<dbReference type="InterPro" id="IPR036322">
    <property type="entry name" value="WD40_repeat_dom_sf"/>
</dbReference>
<evidence type="ECO:0000313" key="3">
    <source>
        <dbReference type="Proteomes" id="UP000189580"/>
    </source>
</evidence>
<keyword evidence="1" id="KW-0853">WD repeat</keyword>
<dbReference type="InterPro" id="IPR001680">
    <property type="entry name" value="WD40_rpt"/>
</dbReference>
<protein>
    <submittedName>
        <fullName evidence="2">Cia1p</fullName>
    </submittedName>
</protein>
<gene>
    <name evidence="2" type="primary">CIA1</name>
    <name evidence="2" type="ORF">AWJ20_1095</name>
</gene>
<evidence type="ECO:0000313" key="2">
    <source>
        <dbReference type="EMBL" id="ANB12823.1"/>
    </source>
</evidence>
<dbReference type="GO" id="GO:0016226">
    <property type="term" value="P:iron-sulfur cluster assembly"/>
    <property type="evidence" value="ECO:0007669"/>
    <property type="project" value="TreeGrafter"/>
</dbReference>
<dbReference type="SMART" id="SM00320">
    <property type="entry name" value="WD40"/>
    <property type="match status" value="3"/>
</dbReference>
<dbReference type="PROSITE" id="PS50082">
    <property type="entry name" value="WD_REPEATS_2"/>
    <property type="match status" value="2"/>
</dbReference>
<dbReference type="Proteomes" id="UP000189580">
    <property type="component" value="Chromosome a"/>
</dbReference>
<organism evidence="2 3">
    <name type="scientific">Sugiyamaella lignohabitans</name>
    <dbReference type="NCBI Taxonomy" id="796027"/>
    <lineage>
        <taxon>Eukaryota</taxon>
        <taxon>Fungi</taxon>
        <taxon>Dikarya</taxon>
        <taxon>Ascomycota</taxon>
        <taxon>Saccharomycotina</taxon>
        <taxon>Dipodascomycetes</taxon>
        <taxon>Dipodascales</taxon>
        <taxon>Trichomonascaceae</taxon>
        <taxon>Sugiyamaella</taxon>
    </lineage>
</organism>
<dbReference type="AlphaFoldDB" id="A0A167DEH0"/>
<dbReference type="PANTHER" id="PTHR19920:SF0">
    <property type="entry name" value="CYTOSOLIC IRON-SULFUR PROTEIN ASSEMBLY PROTEIN CIAO1-RELATED"/>
    <property type="match status" value="1"/>
</dbReference>
<dbReference type="SUPFAM" id="SSF50978">
    <property type="entry name" value="WD40 repeat-like"/>
    <property type="match status" value="1"/>
</dbReference>
<feature type="repeat" description="WD" evidence="1">
    <location>
        <begin position="98"/>
        <end position="130"/>
    </location>
</feature>
<feature type="repeat" description="WD" evidence="1">
    <location>
        <begin position="1"/>
        <end position="16"/>
    </location>
</feature>
<evidence type="ECO:0000256" key="1">
    <source>
        <dbReference type="PROSITE-ProRule" id="PRU00221"/>
    </source>
</evidence>
<accession>A0A167DEH0</accession>
<name>A0A167DEH0_9ASCO</name>
<proteinExistence type="predicted"/>
<dbReference type="GO" id="GO:0097361">
    <property type="term" value="C:cytosolic [4Fe-4S] assembly targeting complex"/>
    <property type="evidence" value="ECO:0007669"/>
    <property type="project" value="TreeGrafter"/>
</dbReference>
<dbReference type="EMBL" id="CP014501">
    <property type="protein sequence ID" value="ANB12823.1"/>
    <property type="molecule type" value="Genomic_DNA"/>
</dbReference>